<name>A0AA97H357_9FIRM</name>
<dbReference type="Gene3D" id="3.30.1490.450">
    <property type="match status" value="1"/>
</dbReference>
<dbReference type="Pfam" id="PF04984">
    <property type="entry name" value="Phage_sheath_1"/>
    <property type="match status" value="1"/>
</dbReference>
<proteinExistence type="inferred from homology"/>
<dbReference type="Gene3D" id="3.30.1370.220">
    <property type="match status" value="1"/>
</dbReference>
<dbReference type="RefSeq" id="WP_275846571.1">
    <property type="nucleotide sequence ID" value="NZ_CP135996.1"/>
</dbReference>
<keyword evidence="4" id="KW-1185">Reference proteome</keyword>
<evidence type="ECO:0000259" key="2">
    <source>
        <dbReference type="Pfam" id="PF04984"/>
    </source>
</evidence>
<evidence type="ECO:0000313" key="4">
    <source>
        <dbReference type="Proteomes" id="UP001300604"/>
    </source>
</evidence>
<feature type="domain" description="Tail sheath protein subtilisin-like" evidence="2">
    <location>
        <begin position="214"/>
        <end position="370"/>
    </location>
</feature>
<reference evidence="3" key="1">
    <citation type="submission" date="2023-09" db="EMBL/GenBank/DDBJ databases">
        <authorList>
            <person name="Zeng C."/>
        </authorList>
    </citation>
    <scope>NUCLEOTIDE SEQUENCE</scope>
    <source>
        <strain evidence="3">ZCY20-5</strain>
    </source>
</reference>
<dbReference type="AlphaFoldDB" id="A0AA97H357"/>
<evidence type="ECO:0000313" key="3">
    <source>
        <dbReference type="EMBL" id="WOC33480.1"/>
    </source>
</evidence>
<dbReference type="KEGG" id="carl:PXC00_06330"/>
<sequence>MGQSYIKGEEKIRPGIYNRYENITTTNDTGAITGICAVPIQADSGPLETVNAFTASQLERFNTIYGTGGTTQAVRELFKGGARTVYAYRLGSGGQKGKAVLKDTASTAADAVVVESLYPGTKPLFATVRERLTDSTKKELLITGGTDGTEILESYVFDAKSTGSNDVNELDELVKTVADAGSSYVRLSKSDGATGDTIAVASSVSLAGGENPTITNSDYSNAFNALEPYRYNVLTLDTQNEDVRALLCAYIDRVFTEGKWCMGVVGESTSVGFSTRISNSKKINDKLIAYVGGGWMDSDQKVDDYRATCRIAGLISATPTNMSVVHASIPGAVDLVEHLTNTQYEDAYINGMVAVSQAPDGSIWLDNGVTTLVNPSKDDDNGWKKVKRMMTRVELMDRMDRRLAPMVGQVNCTADGISLVVQAAQSILTTMISEGKLSDGATVTEDSSTPHTTDSLWLVIQADDPDTLEKIYLDYQFRYSPESV</sequence>
<organism evidence="3 4">
    <name type="scientific">Caproicibacterium argilliputei</name>
    <dbReference type="NCBI Taxonomy" id="3030016"/>
    <lineage>
        <taxon>Bacteria</taxon>
        <taxon>Bacillati</taxon>
        <taxon>Bacillota</taxon>
        <taxon>Clostridia</taxon>
        <taxon>Eubacteriales</taxon>
        <taxon>Oscillospiraceae</taxon>
        <taxon>Caproicibacterium</taxon>
    </lineage>
</organism>
<protein>
    <submittedName>
        <fullName evidence="3">Phage tail sheath subtilisin-like domain-containing protein</fullName>
    </submittedName>
</protein>
<accession>A0AA97H357</accession>
<dbReference type="Proteomes" id="UP001300604">
    <property type="component" value="Chromosome"/>
</dbReference>
<comment type="similarity">
    <text evidence="1">Belongs to the myoviridae tail sheath protein family.</text>
</comment>
<evidence type="ECO:0000256" key="1">
    <source>
        <dbReference type="ARBA" id="ARBA00008005"/>
    </source>
</evidence>
<gene>
    <name evidence="3" type="ORF">PXC00_06330</name>
</gene>
<dbReference type="Gene3D" id="3.40.50.11790">
    <property type="match status" value="1"/>
</dbReference>
<dbReference type="InterPro" id="IPR035089">
    <property type="entry name" value="Phage_sheath_subtilisin"/>
</dbReference>
<dbReference type="EMBL" id="CP135996">
    <property type="protein sequence ID" value="WOC33480.1"/>
    <property type="molecule type" value="Genomic_DNA"/>
</dbReference>
<reference evidence="3" key="2">
    <citation type="submission" date="2024-06" db="EMBL/GenBank/DDBJ databases">
        <title>Caproicibacterium argilliputei sp. nov, a novel caproic acid producing anaerobic bacterium isolated from pit mud.</title>
        <authorList>
            <person name="Xia S."/>
        </authorList>
    </citation>
    <scope>NUCLEOTIDE SEQUENCE</scope>
    <source>
        <strain evidence="3">ZCY20-5</strain>
    </source>
</reference>